<dbReference type="Proteomes" id="UP000606624">
    <property type="component" value="Unassembled WGS sequence"/>
</dbReference>
<name>A0A811T3S0_9EURY</name>
<sequence>METKGTPLYRKRLSEDEIINICKHLVEKNGIRSIERITGHNRDTIGRLLEDMAEHAKQMNDHLIKNTEPDSI</sequence>
<proteinExistence type="predicted"/>
<evidence type="ECO:0000313" key="2">
    <source>
        <dbReference type="Proteomes" id="UP000606624"/>
    </source>
</evidence>
<dbReference type="AlphaFoldDB" id="A0A811T3S0"/>
<protein>
    <recommendedName>
        <fullName evidence="3">Transposase</fullName>
    </recommendedName>
</protein>
<evidence type="ECO:0008006" key="3">
    <source>
        <dbReference type="Google" id="ProtNLM"/>
    </source>
</evidence>
<evidence type="ECO:0000313" key="1">
    <source>
        <dbReference type="EMBL" id="CAD6490307.1"/>
    </source>
</evidence>
<dbReference type="EMBL" id="CAJHIN010000010">
    <property type="protein sequence ID" value="CAD6490307.1"/>
    <property type="molecule type" value="Genomic_DNA"/>
</dbReference>
<organism evidence="1 2">
    <name type="scientific">Candidatus Argoarchaeum ethanivorans</name>
    <dbReference type="NCBI Taxonomy" id="2608793"/>
    <lineage>
        <taxon>Archaea</taxon>
        <taxon>Methanobacteriati</taxon>
        <taxon>Methanobacteriota</taxon>
        <taxon>Stenosarchaea group</taxon>
        <taxon>Methanomicrobia</taxon>
        <taxon>Methanosarcinales</taxon>
        <taxon>Methanosarcinales incertae sedis</taxon>
        <taxon>GOM Arc I cluster</taxon>
        <taxon>Candidatus Argoarchaeum</taxon>
    </lineage>
</organism>
<gene>
    <name evidence="1" type="ORF">KFBDDELM_00188</name>
</gene>
<comment type="caution">
    <text evidence="1">The sequence shown here is derived from an EMBL/GenBank/DDBJ whole genome shotgun (WGS) entry which is preliminary data.</text>
</comment>
<reference evidence="1" key="1">
    <citation type="submission" date="2020-10" db="EMBL/GenBank/DDBJ databases">
        <authorList>
            <person name="Hahn C.J."/>
            <person name="Laso-Perez R."/>
            <person name="Vulcano F."/>
            <person name="Vaziourakis K.-M."/>
            <person name="Stokke R."/>
            <person name="Steen I.H."/>
            <person name="Teske A."/>
            <person name="Boetius A."/>
            <person name="Liebeke M."/>
            <person name="Amann R."/>
            <person name="Knittel K."/>
        </authorList>
    </citation>
    <scope>NUCLEOTIDE SEQUENCE</scope>
    <source>
        <strain evidence="1">Gfbio:e3339647-f889-4370-9287-4fb5cb688e4c:AG392E03_GoMArc1</strain>
    </source>
</reference>
<accession>A0A811T3S0</accession>